<sequence>MRYITLSILLQFLLISPLFASVDKSTVTAEQPTATSTVHSFLQNDAEPTFYGLASYYNNINYFLVSADQIERLIPGENYTLNSNRWLAAVKRLDTLVIQADGLNFSLSDDELLLTSVTSLDSPHAIVQVANKDKLSSVAPELDQIRYNHLWIGLAQISRAVEFSLVIIQSLVGNWGLAIILFALLLKVLLIPVGIMTTRFQRRVSQVQSALEPKLNEIKSQYDGEEAHNRIMAAHKQLGVSPFYTLKPMIGMFIQIPILIATFNALGEMPQFASQSFFWITDLSLPDTIGELPFTLPLFGSTISILPVIMTVVTLFSTVIFQNTHASSGEMAKQKRNLYLMAAAFFILFYPFPAAMVLYWVMANILQTIQQQIIKI</sequence>
<comment type="caution">
    <text evidence="9">The sequence shown here is derived from an EMBL/GenBank/DDBJ whole genome shotgun (WGS) entry which is preliminary data.</text>
</comment>
<proteinExistence type="inferred from homology"/>
<keyword evidence="4 6" id="KW-0472">Membrane</keyword>
<dbReference type="InterPro" id="IPR028055">
    <property type="entry name" value="YidC/Oxa/ALB_C"/>
</dbReference>
<evidence type="ECO:0000256" key="5">
    <source>
        <dbReference type="RuleBase" id="RU003945"/>
    </source>
</evidence>
<dbReference type="InterPro" id="IPR001708">
    <property type="entry name" value="YidC/ALB3/OXA1/COX18"/>
</dbReference>
<feature type="transmembrane region" description="Helical" evidence="6">
    <location>
        <begin position="175"/>
        <end position="195"/>
    </location>
</feature>
<evidence type="ECO:0000256" key="4">
    <source>
        <dbReference type="ARBA" id="ARBA00023136"/>
    </source>
</evidence>
<dbReference type="NCBIfam" id="TIGR03592">
    <property type="entry name" value="yidC_oxa1_cterm"/>
    <property type="match status" value="1"/>
</dbReference>
<evidence type="ECO:0000259" key="8">
    <source>
        <dbReference type="Pfam" id="PF02096"/>
    </source>
</evidence>
<dbReference type="PANTHER" id="PTHR12428">
    <property type="entry name" value="OXA1"/>
    <property type="match status" value="1"/>
</dbReference>
<feature type="domain" description="Membrane insertase YidC/Oxa/ALB C-terminal" evidence="8">
    <location>
        <begin position="175"/>
        <end position="375"/>
    </location>
</feature>
<keyword evidence="10" id="KW-1185">Reference proteome</keyword>
<feature type="transmembrane region" description="Helical" evidence="6">
    <location>
        <begin position="294"/>
        <end position="317"/>
    </location>
</feature>
<dbReference type="Proteomes" id="UP000838100">
    <property type="component" value="Unassembled WGS sequence"/>
</dbReference>
<comment type="similarity">
    <text evidence="5">Belongs to the OXA1/ALB3/YidC family.</text>
</comment>
<gene>
    <name evidence="9" type="primary">yidC_1</name>
    <name evidence="9" type="ORF">SIN8267_02124</name>
</gene>
<dbReference type="Pfam" id="PF02096">
    <property type="entry name" value="60KD_IMP"/>
    <property type="match status" value="1"/>
</dbReference>
<keyword evidence="7" id="KW-0732">Signal</keyword>
<feature type="chain" id="PRO_5045236716" evidence="7">
    <location>
        <begin position="21"/>
        <end position="376"/>
    </location>
</feature>
<feature type="signal peptide" evidence="7">
    <location>
        <begin position="1"/>
        <end position="20"/>
    </location>
</feature>
<accession>A0ABN8EI28</accession>
<evidence type="ECO:0000256" key="3">
    <source>
        <dbReference type="ARBA" id="ARBA00022989"/>
    </source>
</evidence>
<keyword evidence="2 5" id="KW-0812">Transmembrane</keyword>
<evidence type="ECO:0000256" key="7">
    <source>
        <dbReference type="SAM" id="SignalP"/>
    </source>
</evidence>
<feature type="transmembrane region" description="Helical" evidence="6">
    <location>
        <begin position="338"/>
        <end position="362"/>
    </location>
</feature>
<keyword evidence="3 6" id="KW-1133">Transmembrane helix</keyword>
<evidence type="ECO:0000313" key="10">
    <source>
        <dbReference type="Proteomes" id="UP000838100"/>
    </source>
</evidence>
<evidence type="ECO:0000256" key="1">
    <source>
        <dbReference type="ARBA" id="ARBA00004141"/>
    </source>
</evidence>
<reference evidence="9" key="1">
    <citation type="submission" date="2021-12" db="EMBL/GenBank/DDBJ databases">
        <authorList>
            <person name="Rodrigo-Torres L."/>
            <person name="Arahal R. D."/>
            <person name="Lucena T."/>
        </authorList>
    </citation>
    <scope>NUCLEOTIDE SEQUENCE</scope>
    <source>
        <strain evidence="9">CECT 8267</strain>
    </source>
</reference>
<dbReference type="PANTHER" id="PTHR12428:SF65">
    <property type="entry name" value="CYTOCHROME C OXIDASE ASSEMBLY PROTEIN COX18, MITOCHONDRIAL"/>
    <property type="match status" value="1"/>
</dbReference>
<comment type="subcellular location">
    <subcellularLocation>
        <location evidence="1 5">Membrane</location>
        <topology evidence="1 5">Multi-pass membrane protein</topology>
    </subcellularLocation>
</comment>
<organism evidence="9 10">
    <name type="scientific">Sinobacterium norvegicum</name>
    <dbReference type="NCBI Taxonomy" id="1641715"/>
    <lineage>
        <taxon>Bacteria</taxon>
        <taxon>Pseudomonadati</taxon>
        <taxon>Pseudomonadota</taxon>
        <taxon>Gammaproteobacteria</taxon>
        <taxon>Cellvibrionales</taxon>
        <taxon>Spongiibacteraceae</taxon>
        <taxon>Sinobacterium</taxon>
    </lineage>
</organism>
<evidence type="ECO:0000256" key="6">
    <source>
        <dbReference type="SAM" id="Phobius"/>
    </source>
</evidence>
<name>A0ABN8EI28_9GAMM</name>
<feature type="transmembrane region" description="Helical" evidence="6">
    <location>
        <begin position="249"/>
        <end position="267"/>
    </location>
</feature>
<evidence type="ECO:0000313" key="9">
    <source>
        <dbReference type="EMBL" id="CAH0992009.1"/>
    </source>
</evidence>
<protein>
    <submittedName>
        <fullName evidence="9">Membrane protein insertase YidC</fullName>
    </submittedName>
</protein>
<evidence type="ECO:0000256" key="2">
    <source>
        <dbReference type="ARBA" id="ARBA00022692"/>
    </source>
</evidence>
<dbReference type="EMBL" id="CAKLPX010000002">
    <property type="protein sequence ID" value="CAH0992009.1"/>
    <property type="molecule type" value="Genomic_DNA"/>
</dbReference>